<dbReference type="SUPFAM" id="SSF53098">
    <property type="entry name" value="Ribonuclease H-like"/>
    <property type="match status" value="1"/>
</dbReference>
<gene>
    <name evidence="3" type="ORF">AVEN_139279_1</name>
    <name evidence="1" type="ORF">AVEN_19907_1</name>
    <name evidence="4" type="ORF">AVEN_219404_1</name>
    <name evidence="2" type="ORF">AVEN_26056_1</name>
</gene>
<dbReference type="InterPro" id="IPR036397">
    <property type="entry name" value="RNaseH_sf"/>
</dbReference>
<evidence type="ECO:0000313" key="5">
    <source>
        <dbReference type="Proteomes" id="UP000499080"/>
    </source>
</evidence>
<dbReference type="Proteomes" id="UP000499080">
    <property type="component" value="Unassembled WGS sequence"/>
</dbReference>
<dbReference type="Gene3D" id="3.30.420.10">
    <property type="entry name" value="Ribonuclease H-like superfamily/Ribonuclease H"/>
    <property type="match status" value="1"/>
</dbReference>
<dbReference type="AlphaFoldDB" id="A0A4Y1ZLX4"/>
<comment type="caution">
    <text evidence="1">The sequence shown here is derived from an EMBL/GenBank/DDBJ whole genome shotgun (WGS) entry which is preliminary data.</text>
</comment>
<accession>A0A4Y1ZLX4</accession>
<dbReference type="EMBL" id="BGPR01075847">
    <property type="protein sequence ID" value="GBL57603.1"/>
    <property type="molecule type" value="Genomic_DNA"/>
</dbReference>
<keyword evidence="5" id="KW-1185">Reference proteome</keyword>
<protein>
    <recommendedName>
        <fullName evidence="6">RNase H type-1 domain-containing protein</fullName>
    </recommendedName>
</protein>
<dbReference type="EMBL" id="BGPR01075839">
    <property type="protein sequence ID" value="GBL57548.1"/>
    <property type="molecule type" value="Genomic_DNA"/>
</dbReference>
<name>A0A4Y1ZLX4_ARAVE</name>
<evidence type="ECO:0000313" key="2">
    <source>
        <dbReference type="EMBL" id="GBL57559.1"/>
    </source>
</evidence>
<sequence length="99" mass="11250">MAMSACIFPKDETPDIHRFKLNKTNTVFQAELAAIDFGVRWALENRKSINIHTDSRSSIETLRSARPRSAFVISVKKNFYIVGDLGGTRLGQNACRRHR</sequence>
<evidence type="ECO:0008006" key="6">
    <source>
        <dbReference type="Google" id="ProtNLM"/>
    </source>
</evidence>
<evidence type="ECO:0000313" key="4">
    <source>
        <dbReference type="EMBL" id="GBL57603.1"/>
    </source>
</evidence>
<evidence type="ECO:0000313" key="3">
    <source>
        <dbReference type="EMBL" id="GBL57588.1"/>
    </source>
</evidence>
<dbReference type="EMBL" id="BGPR01075841">
    <property type="protein sequence ID" value="GBL57559.1"/>
    <property type="molecule type" value="Genomic_DNA"/>
</dbReference>
<dbReference type="EMBL" id="BGPR01075845">
    <property type="protein sequence ID" value="GBL57588.1"/>
    <property type="molecule type" value="Genomic_DNA"/>
</dbReference>
<evidence type="ECO:0000313" key="1">
    <source>
        <dbReference type="EMBL" id="GBL57548.1"/>
    </source>
</evidence>
<organism evidence="1 5">
    <name type="scientific">Araneus ventricosus</name>
    <name type="common">Orbweaver spider</name>
    <name type="synonym">Epeira ventricosa</name>
    <dbReference type="NCBI Taxonomy" id="182803"/>
    <lineage>
        <taxon>Eukaryota</taxon>
        <taxon>Metazoa</taxon>
        <taxon>Ecdysozoa</taxon>
        <taxon>Arthropoda</taxon>
        <taxon>Chelicerata</taxon>
        <taxon>Arachnida</taxon>
        <taxon>Araneae</taxon>
        <taxon>Araneomorphae</taxon>
        <taxon>Entelegynae</taxon>
        <taxon>Araneoidea</taxon>
        <taxon>Araneidae</taxon>
        <taxon>Araneus</taxon>
    </lineage>
</organism>
<dbReference type="OrthoDB" id="6514649at2759"/>
<dbReference type="InterPro" id="IPR012337">
    <property type="entry name" value="RNaseH-like_sf"/>
</dbReference>
<reference evidence="1 5" key="1">
    <citation type="journal article" date="2019" name="Sci. Rep.">
        <title>Orb-weaving spider Araneus ventricosus genome elucidates the spidroin gene catalogue.</title>
        <authorList>
            <person name="Kono N."/>
            <person name="Nakamura H."/>
            <person name="Ohtoshi R."/>
            <person name="Moran D.A.P."/>
            <person name="Shinohara A."/>
            <person name="Yoshida Y."/>
            <person name="Fujiwara M."/>
            <person name="Mori M."/>
            <person name="Tomita M."/>
            <person name="Arakawa K."/>
        </authorList>
    </citation>
    <scope>NUCLEOTIDE SEQUENCE [LARGE SCALE GENOMIC DNA]</scope>
</reference>
<proteinExistence type="predicted"/>
<dbReference type="GO" id="GO:0003676">
    <property type="term" value="F:nucleic acid binding"/>
    <property type="evidence" value="ECO:0007669"/>
    <property type="project" value="InterPro"/>
</dbReference>